<organism evidence="2 4">
    <name type="scientific">Chryseobacterium jejuense</name>
    <dbReference type="NCBI Taxonomy" id="445960"/>
    <lineage>
        <taxon>Bacteria</taxon>
        <taxon>Pseudomonadati</taxon>
        <taxon>Bacteroidota</taxon>
        <taxon>Flavobacteriia</taxon>
        <taxon>Flavobacteriales</taxon>
        <taxon>Weeksellaceae</taxon>
        <taxon>Chryseobacterium group</taxon>
        <taxon>Chryseobacterium</taxon>
    </lineage>
</organism>
<reference evidence="1 3" key="1">
    <citation type="submission" date="2016-10" db="EMBL/GenBank/DDBJ databases">
        <authorList>
            <person name="Varghese N."/>
            <person name="Submissions S."/>
        </authorList>
    </citation>
    <scope>NUCLEOTIDE SEQUENCE [LARGE SCALE GENOMIC DNA]</scope>
    <source>
        <strain evidence="1 3">DSM 19299</strain>
    </source>
</reference>
<proteinExistence type="predicted"/>
<keyword evidence="3" id="KW-1185">Reference proteome</keyword>
<accession>A0A2X2VSU4</accession>
<protein>
    <submittedName>
        <fullName evidence="2">Uncharacterized protein</fullName>
    </submittedName>
</protein>
<dbReference type="STRING" id="445960.SAMN05421542_1813"/>
<dbReference type="EMBL" id="FNEG01000002">
    <property type="protein sequence ID" value="SDI70885.1"/>
    <property type="molecule type" value="Genomic_DNA"/>
</dbReference>
<evidence type="ECO:0000313" key="1">
    <source>
        <dbReference type="EMBL" id="SDI70885.1"/>
    </source>
</evidence>
<evidence type="ECO:0000313" key="2">
    <source>
        <dbReference type="EMBL" id="SQB26565.1"/>
    </source>
</evidence>
<reference evidence="2 4" key="2">
    <citation type="submission" date="2018-06" db="EMBL/GenBank/DDBJ databases">
        <authorList>
            <consortium name="Pathogen Informatics"/>
            <person name="Doyle S."/>
        </authorList>
    </citation>
    <scope>NUCLEOTIDE SEQUENCE [LARGE SCALE GENOMIC DNA]</scope>
    <source>
        <strain evidence="2 4">NCTC13492</strain>
    </source>
</reference>
<name>A0A2X2VSU4_CHRJE</name>
<evidence type="ECO:0000313" key="3">
    <source>
        <dbReference type="Proteomes" id="UP000199426"/>
    </source>
</evidence>
<dbReference type="Proteomes" id="UP000199426">
    <property type="component" value="Unassembled WGS sequence"/>
</dbReference>
<dbReference type="Proteomes" id="UP000251670">
    <property type="component" value="Unassembled WGS sequence"/>
</dbReference>
<gene>
    <name evidence="2" type="ORF">NCTC13492_00238</name>
    <name evidence="1" type="ORF">SAMN05421542_1813</name>
</gene>
<dbReference type="AlphaFoldDB" id="A0A2X2VSU4"/>
<evidence type="ECO:0000313" key="4">
    <source>
        <dbReference type="Proteomes" id="UP000251670"/>
    </source>
</evidence>
<sequence>MSSWWPSARILALYKKNHFTYNLSNFLKGFLFFARFTVFRNEPKFNAHIFGVLKQ</sequence>
<dbReference type="EMBL" id="UAWB01000001">
    <property type="protein sequence ID" value="SQB26565.1"/>
    <property type="molecule type" value="Genomic_DNA"/>
</dbReference>